<gene>
    <name evidence="3" type="ORF">H9882_02735</name>
</gene>
<dbReference type="Pfam" id="PF13439">
    <property type="entry name" value="Glyco_transf_4"/>
    <property type="match status" value="1"/>
</dbReference>
<dbReference type="Proteomes" id="UP000713596">
    <property type="component" value="Unassembled WGS sequence"/>
</dbReference>
<name>A0A948WU31_9FIRM</name>
<dbReference type="Gene3D" id="3.40.50.2000">
    <property type="entry name" value="Glycogen Phosphorylase B"/>
    <property type="match status" value="2"/>
</dbReference>
<dbReference type="InterPro" id="IPR028098">
    <property type="entry name" value="Glyco_trans_4-like_N"/>
</dbReference>
<comment type="caution">
    <text evidence="3">The sequence shown here is derived from an EMBL/GenBank/DDBJ whole genome shotgun (WGS) entry which is preliminary data.</text>
</comment>
<dbReference type="InterPro" id="IPR050194">
    <property type="entry name" value="Glycosyltransferase_grp1"/>
</dbReference>
<accession>A0A948WU31</accession>
<dbReference type="AlphaFoldDB" id="A0A948WU31"/>
<dbReference type="InterPro" id="IPR001296">
    <property type="entry name" value="Glyco_trans_1"/>
</dbReference>
<feature type="domain" description="Glycosyltransferase subfamily 4-like N-terminal" evidence="2">
    <location>
        <begin position="15"/>
        <end position="183"/>
    </location>
</feature>
<evidence type="ECO:0000259" key="1">
    <source>
        <dbReference type="Pfam" id="PF00534"/>
    </source>
</evidence>
<evidence type="ECO:0000313" key="3">
    <source>
        <dbReference type="EMBL" id="MBU3805793.1"/>
    </source>
</evidence>
<dbReference type="SUPFAM" id="SSF53756">
    <property type="entry name" value="UDP-Glycosyltransferase/glycogen phosphorylase"/>
    <property type="match status" value="1"/>
</dbReference>
<evidence type="ECO:0000259" key="2">
    <source>
        <dbReference type="Pfam" id="PF13439"/>
    </source>
</evidence>
<feature type="domain" description="Glycosyl transferase family 1" evidence="1">
    <location>
        <begin position="192"/>
        <end position="345"/>
    </location>
</feature>
<dbReference type="CDD" id="cd03812">
    <property type="entry name" value="GT4_CapH-like"/>
    <property type="match status" value="1"/>
</dbReference>
<proteinExistence type="predicted"/>
<reference evidence="3" key="1">
    <citation type="journal article" date="2021" name="PeerJ">
        <title>Extensive microbial diversity within the chicken gut microbiome revealed by metagenomics and culture.</title>
        <authorList>
            <person name="Gilroy R."/>
            <person name="Ravi A."/>
            <person name="Getino M."/>
            <person name="Pursley I."/>
            <person name="Horton D.L."/>
            <person name="Alikhan N.F."/>
            <person name="Baker D."/>
            <person name="Gharbi K."/>
            <person name="Hall N."/>
            <person name="Watson M."/>
            <person name="Adriaenssens E.M."/>
            <person name="Foster-Nyarko E."/>
            <person name="Jarju S."/>
            <person name="Secka A."/>
            <person name="Antonio M."/>
            <person name="Oren A."/>
            <person name="Chaudhuri R.R."/>
            <person name="La Ragione R."/>
            <person name="Hildebrand F."/>
            <person name="Pallen M.J."/>
        </authorList>
    </citation>
    <scope>NUCLEOTIDE SEQUENCE</scope>
    <source>
        <strain evidence="3">B5_2728</strain>
    </source>
</reference>
<dbReference type="PANTHER" id="PTHR45947:SF3">
    <property type="entry name" value="SULFOQUINOVOSYL TRANSFERASE SQD2"/>
    <property type="match status" value="1"/>
</dbReference>
<dbReference type="PANTHER" id="PTHR45947">
    <property type="entry name" value="SULFOQUINOVOSYL TRANSFERASE SQD2"/>
    <property type="match status" value="1"/>
</dbReference>
<evidence type="ECO:0000313" key="4">
    <source>
        <dbReference type="Proteomes" id="UP000713596"/>
    </source>
</evidence>
<sequence>MNKPKVLFFVDRMRVGGIQTLLVHLFEQPEFSAIQPELLLLDDGQEYDLKQKVEQMGIPVHQLKGIWVKSPKDYLAYCKAMKNFFAAHHDYQAVHMNSGPKNFFVLYYAKQYGIPVRIAHSHNTGYQTSSKAQIWLGECFKLPLRRYASHYLACSDLAGAWMFGKKNQKSGRVQVIPNGIELEKYQFNQQIRDEVRSEWDVQQGTLVIGNVGRFTKQKNHGFLLEIFAELCKIKPNSKLVLSGIGEEMERAKSKAQELEIQDKVLFLGFRQDVPRIVQGMDVFLMPSLYEGFPVTAVEAQASGLPCVFTDTITREAAILPNVGYLSLSQSPCEWAQACTELAHSVNRQECTQQLEQAGYSIHEMARCLIQLYITGKGTKA</sequence>
<organism evidence="3 4">
    <name type="scientific">Candidatus Allofournierella pullistercoris</name>
    <dbReference type="NCBI Taxonomy" id="2838597"/>
    <lineage>
        <taxon>Bacteria</taxon>
        <taxon>Bacillati</taxon>
        <taxon>Bacillota</taxon>
        <taxon>Clostridia</taxon>
        <taxon>Eubacteriales</taxon>
        <taxon>Oscillospiraceae</taxon>
        <taxon>Allofournierella</taxon>
    </lineage>
</organism>
<reference evidence="3" key="2">
    <citation type="submission" date="2021-04" db="EMBL/GenBank/DDBJ databases">
        <authorList>
            <person name="Gilroy R."/>
        </authorList>
    </citation>
    <scope>NUCLEOTIDE SEQUENCE</scope>
    <source>
        <strain evidence="3">B5_2728</strain>
    </source>
</reference>
<dbReference type="EMBL" id="JAHLFP010000019">
    <property type="protein sequence ID" value="MBU3805793.1"/>
    <property type="molecule type" value="Genomic_DNA"/>
</dbReference>
<dbReference type="Pfam" id="PF00534">
    <property type="entry name" value="Glycos_transf_1"/>
    <property type="match status" value="1"/>
</dbReference>
<protein>
    <submittedName>
        <fullName evidence="3">Glycosyltransferase family 1 protein</fullName>
    </submittedName>
</protein>
<dbReference type="GO" id="GO:0016757">
    <property type="term" value="F:glycosyltransferase activity"/>
    <property type="evidence" value="ECO:0007669"/>
    <property type="project" value="InterPro"/>
</dbReference>